<evidence type="ECO:0000313" key="5">
    <source>
        <dbReference type="EMBL" id="MDM4017366.1"/>
    </source>
</evidence>
<evidence type="ECO:0000256" key="1">
    <source>
        <dbReference type="ARBA" id="ARBA00022737"/>
    </source>
</evidence>
<sequence length="2504" mass="282016">MAFLLVLGTPVKGQDSSSASDAKIIERFTEVLIRQPRLGVAFDRVYAHHADQGTIEQWIKSLVNGDDESGAAAMLHGMIQQRRHDLTAARDAFAKAAKLRPGDPLVCEYYAGVLEATGEVDAAIKQLQEALSRNPSRLDAVQVSMGLAKLQFKVGNADQADATIDELLSKFNRSQAVLEKVASLLDEVGQPERAIAVYQQMIEQTANDEKRVQYQLHVAQLHEQIGETTNAKELLKTLLVKLRPGSWLYRDASESLERLYFANDQVDELVEYYTSRLLKRPDDLPLAIRLGQITWQIGELQEAEDLFRQVLQRSPQSLDAGMELVELLVSSGRHSDAIIELQRHVDEKPSNIDLALRLGDLHLQTQAEDKVESAAAVFNRAAKVHADNPVHLVTIAGKMKHLDRQERAIELYRQAIELDPESAQYREYLGEYLHRLDRKDEAVQTWWTIAEGSRRSRESLIRVAEVFRTFEYRDDCLQAWKEAKGIGLETDQHLRYCQALIGFNSTDKALDELGTLEKTATEASHQDQVMRLWIQVQVQTRRLDAAIVELIRQPKTVKTTHQLALLYHESNQPEFALENIRMALSLAPENLFLLRDSAAIYEAAQQTAQTIKTLEKLVRLDASRSSSYLRKLVLMHRSGNQWDAAIDAAEQLVRQNPSSLDGYHLLADVQRGADLHDDSEATVRRSLAVAPNSITSLRLLADRLGEKYDTREAIELLWKAIELEASLQSRIEMVQQLVPLYERRDELDELMRRLQLIRRGKSTDYPILVASVWRFADQSDRGKTILMQAVENQPNHSELLRTIVDLCIETEDFALAVEYYTRYVRQHDTPENQIRLIQLKAQAGMMTELEAAIAQLDLNLAPSQVGLVLKDALRKDRAFAIDVCKKILEQSPEDWAVKTCLMQLSLPRDQTAGESDFDRVLTLATEIEGLSLAPHVAASPLAQRSGPQASSGANWPKQRWLDWLAASNRQLFRRAGGSTNSRSSVRYTIRSWSSNAVLVPKWSSNQAVKSINQPIASVVLPQNFFEAVWIGRLMRVMVALERRRLQKSDWSNAELMEREFPADFDRMNVDQLRDHAQLYDFAQVLTSSEFDVPETLTWRLAELDPTGDQSNLVRWLNKRAEERTSRRKLDPLTGEQLDLLLHLCRVRHVANLEQVTAIASVYGDMLLRQRIIAEMRLAGRENPFLTDDDERAVESKEIAIEQKILLLVSEFQLAVEEGNTASAERQLAKLLAALRSTSGSIVHDPNPLWKWITSIESDVEFDFIASHQREMLDVILAMAAHQRPEKNKTMSVSKTLGAERSQIVLASRRSETQKRVSYSIFELPTPLSNRLIDVETLRMVLAVTPTTRQTSLHRQARLSEELIEYLSEPDDELSNDEAMLRRVTAAYVLWWMDRPDRAYAQFQQIAEDYRDDFDLQIAVARLAVVNQNIELGFRILDAAPVSRSVNEIVRDYARVVLASTAEDKTALELAATELLQGTYDIPTLRILANRIKPYRSSNQVVAQVYRALSAKTKSQGAARISSGRVQLGEESEIAVARTHLKAGDLMTAAEVAYSVIKNHPAYQTADNNPAFIDAVEILQQTGKTEPLLTALKAKHARQSDVNSVRSLTNLLLLTDHVEEAERYWREFLKSQDWPTTQVIDFALKQLQHEHPRQAAILFRIAFEQEPSFWNRHWYQFSDAVRSGELPGYLSSVVKDVPLESLQSDTLLGLLRISDSISSEQQESFADRLIDLLTEREVPVPTILASVSSQTRNRIDEFKGLVLNSISAPESFQKDAEIWAMVGWDSTGKVIGILANALELMCADEKASQKFVRVAEQAIAGGDESNVAIAQLLLDLHRLSKQASKPSTDPKVIESLAQTFPVQVKSIEAGAQSPYPPSLIWQAAQYVDDSLGDTQQDHDIRVGMYQMAVRSAPPFRMHSSVVRVPSDLLLHAYHRSGRTRLAVDGWLARLNESIVSATVGTAEDRQLRLVGHVSEQLVNIGNPVEAAILNAESLQKKLLFNLASRHSPLTDHRQILETQLRRSVESITTDHAVVFLSDLAEELRSGAEQSMRLNSVALKISLDRRSDGIFEHVCRLAYQRDDGSQVMDELHRVLAKRSQSQTPAFLLRELQLNAAELILACWVDRDSLAIRLDQLLSTLPSAEHLSSSRRTFEGYQTLYQTAAAIRRAKCTSCEASLERLLTFLRTIVTARGRDEEATNVLWLSRTSESLTALLEIYDEQASEDEATARLMQQFDIAELAAQCGRWDVVAKAIKMTLGGGIDLNAKIRRNMTKVNVRDVHGGQADVSSTVGLEDEITHRLISIFEHIQDADGRPLTNPDCRLSIESTEESVVKELYDAIGQAIIPSDLVINLFPYAMVQRVDKSDGSRLNTHSLAFAWFNLSERLGLVKEIESQLLSLSRSTRSHQVQSLKVGQAIVCGDSRQLLMSITSLNHALQRQRYKVHDVEACLCVLIAAIETENANDVTRVRALAALQRLYKASDAIGQRDQRIKELMDAVKQKFGDSW</sequence>
<feature type="repeat" description="TPR" evidence="3">
    <location>
        <begin position="284"/>
        <end position="317"/>
    </location>
</feature>
<dbReference type="InterPro" id="IPR011990">
    <property type="entry name" value="TPR-like_helical_dom_sf"/>
</dbReference>
<dbReference type="Pfam" id="PF13432">
    <property type="entry name" value="TPR_16"/>
    <property type="match status" value="2"/>
</dbReference>
<dbReference type="Proteomes" id="UP001239462">
    <property type="component" value="Unassembled WGS sequence"/>
</dbReference>
<feature type="repeat" description="TPR" evidence="3">
    <location>
        <begin position="557"/>
        <end position="590"/>
    </location>
</feature>
<protein>
    <submittedName>
        <fullName evidence="5">Tetratricopeptide repeat protein</fullName>
    </submittedName>
</protein>
<keyword evidence="1" id="KW-0677">Repeat</keyword>
<comment type="caution">
    <text evidence="5">The sequence shown here is derived from an EMBL/GenBank/DDBJ whole genome shotgun (WGS) entry which is preliminary data.</text>
</comment>
<dbReference type="SUPFAM" id="SSF48452">
    <property type="entry name" value="TPR-like"/>
    <property type="match status" value="3"/>
</dbReference>
<evidence type="ECO:0000313" key="6">
    <source>
        <dbReference type="Proteomes" id="UP001239462"/>
    </source>
</evidence>
<dbReference type="PROSITE" id="PS50005">
    <property type="entry name" value="TPR"/>
    <property type="match status" value="3"/>
</dbReference>
<feature type="repeat" description="TPR" evidence="3">
    <location>
        <begin position="389"/>
        <end position="422"/>
    </location>
</feature>
<dbReference type="EMBL" id="JASZZN010000013">
    <property type="protein sequence ID" value="MDM4017366.1"/>
    <property type="molecule type" value="Genomic_DNA"/>
</dbReference>
<keyword evidence="6" id="KW-1185">Reference proteome</keyword>
<dbReference type="Gene3D" id="1.25.40.10">
    <property type="entry name" value="Tetratricopeptide repeat domain"/>
    <property type="match status" value="4"/>
</dbReference>
<evidence type="ECO:0000256" key="3">
    <source>
        <dbReference type="PROSITE-ProRule" id="PRU00339"/>
    </source>
</evidence>
<dbReference type="InterPro" id="IPR051012">
    <property type="entry name" value="CellSynth/LPSAsmb/PSIAsmb"/>
</dbReference>
<feature type="domain" description="Tetratrico peptide repeat group 5" evidence="4">
    <location>
        <begin position="181"/>
        <end position="241"/>
    </location>
</feature>
<proteinExistence type="predicted"/>
<dbReference type="PANTHER" id="PTHR45586:SF1">
    <property type="entry name" value="LIPOPOLYSACCHARIDE ASSEMBLY PROTEIN B"/>
    <property type="match status" value="1"/>
</dbReference>
<dbReference type="Pfam" id="PF12688">
    <property type="entry name" value="TPR_5"/>
    <property type="match status" value="1"/>
</dbReference>
<evidence type="ECO:0000256" key="2">
    <source>
        <dbReference type="ARBA" id="ARBA00022803"/>
    </source>
</evidence>
<evidence type="ECO:0000259" key="4">
    <source>
        <dbReference type="Pfam" id="PF12688"/>
    </source>
</evidence>
<dbReference type="Pfam" id="PF14559">
    <property type="entry name" value="TPR_19"/>
    <property type="match status" value="1"/>
</dbReference>
<keyword evidence="2 3" id="KW-0802">TPR repeat</keyword>
<dbReference type="InterPro" id="IPR041656">
    <property type="entry name" value="TPR_5"/>
</dbReference>
<reference evidence="5 6" key="1">
    <citation type="submission" date="2023-06" db="EMBL/GenBank/DDBJ databases">
        <title>Roseiconus lacunae JC819 isolated from Gulf of Mannar region, Tamil Nadu.</title>
        <authorList>
            <person name="Pk S."/>
            <person name="Ch S."/>
            <person name="Ch V.R."/>
        </authorList>
    </citation>
    <scope>NUCLEOTIDE SEQUENCE [LARGE SCALE GENOMIC DNA]</scope>
    <source>
        <strain evidence="5 6">JC819</strain>
    </source>
</reference>
<accession>A0ABT7PM50</accession>
<dbReference type="RefSeq" id="WP_289164818.1">
    <property type="nucleotide sequence ID" value="NZ_JASZZN010000013.1"/>
</dbReference>
<name>A0ABT7PM50_9BACT</name>
<dbReference type="InterPro" id="IPR019734">
    <property type="entry name" value="TPR_rpt"/>
</dbReference>
<gene>
    <name evidence="5" type="ORF">QTN89_18100</name>
</gene>
<dbReference type="SMART" id="SM00028">
    <property type="entry name" value="TPR"/>
    <property type="match status" value="8"/>
</dbReference>
<dbReference type="PANTHER" id="PTHR45586">
    <property type="entry name" value="TPR REPEAT-CONTAINING PROTEIN PA4667"/>
    <property type="match status" value="1"/>
</dbReference>
<organism evidence="5 6">
    <name type="scientific">Roseiconus lacunae</name>
    <dbReference type="NCBI Taxonomy" id="2605694"/>
    <lineage>
        <taxon>Bacteria</taxon>
        <taxon>Pseudomonadati</taxon>
        <taxon>Planctomycetota</taxon>
        <taxon>Planctomycetia</taxon>
        <taxon>Pirellulales</taxon>
        <taxon>Pirellulaceae</taxon>
        <taxon>Roseiconus</taxon>
    </lineage>
</organism>